<evidence type="ECO:0000313" key="2">
    <source>
        <dbReference type="Proteomes" id="UP000828941"/>
    </source>
</evidence>
<name>A0ACB9MSV2_BAUVA</name>
<proteinExistence type="predicted"/>
<organism evidence="1 2">
    <name type="scientific">Bauhinia variegata</name>
    <name type="common">Purple orchid tree</name>
    <name type="synonym">Phanera variegata</name>
    <dbReference type="NCBI Taxonomy" id="167791"/>
    <lineage>
        <taxon>Eukaryota</taxon>
        <taxon>Viridiplantae</taxon>
        <taxon>Streptophyta</taxon>
        <taxon>Embryophyta</taxon>
        <taxon>Tracheophyta</taxon>
        <taxon>Spermatophyta</taxon>
        <taxon>Magnoliopsida</taxon>
        <taxon>eudicotyledons</taxon>
        <taxon>Gunneridae</taxon>
        <taxon>Pentapetalae</taxon>
        <taxon>rosids</taxon>
        <taxon>fabids</taxon>
        <taxon>Fabales</taxon>
        <taxon>Fabaceae</taxon>
        <taxon>Cercidoideae</taxon>
        <taxon>Cercideae</taxon>
        <taxon>Bauhiniinae</taxon>
        <taxon>Bauhinia</taxon>
    </lineage>
</organism>
<comment type="caution">
    <text evidence="1">The sequence shown here is derived from an EMBL/GenBank/DDBJ whole genome shotgun (WGS) entry which is preliminary data.</text>
</comment>
<evidence type="ECO:0000313" key="1">
    <source>
        <dbReference type="EMBL" id="KAI4327283.1"/>
    </source>
</evidence>
<reference evidence="1 2" key="1">
    <citation type="journal article" date="2022" name="DNA Res.">
        <title>Chromosomal-level genome assembly of the orchid tree Bauhinia variegata (Leguminosae; Cercidoideae) supports the allotetraploid origin hypothesis of Bauhinia.</title>
        <authorList>
            <person name="Zhong Y."/>
            <person name="Chen Y."/>
            <person name="Zheng D."/>
            <person name="Pang J."/>
            <person name="Liu Y."/>
            <person name="Luo S."/>
            <person name="Meng S."/>
            <person name="Qian L."/>
            <person name="Wei D."/>
            <person name="Dai S."/>
            <person name="Zhou R."/>
        </authorList>
    </citation>
    <scope>NUCLEOTIDE SEQUENCE [LARGE SCALE GENOMIC DNA]</scope>
    <source>
        <strain evidence="1">BV-YZ2020</strain>
    </source>
</reference>
<gene>
    <name evidence="1" type="ORF">L6164_019763</name>
</gene>
<keyword evidence="2" id="KW-1185">Reference proteome</keyword>
<protein>
    <submittedName>
        <fullName evidence="1">Uncharacterized protein</fullName>
    </submittedName>
</protein>
<sequence>MIAANLVSAFARDSSSLPVDSPTSMEEESWTNWLCNLESNDYNFINEWDINADDRNFPSNVTSTAPLHEENSQPCFSADSSHCSYATLNVENCSTMSNSSVDESSLERPAKLLKITSTENLSPKQDLACFDNVNAQIYGHRVNDSGFEPKDKVSAGNIVTKSSTLSSKGTLESQKNETRNSQECKRTNSVTRTPSHAQDHMIAERLRREKIAQQFIALSALIPGLKKMDKASVLGDAIKYVKQLQEHVKLLEEQTKRRSIESVVFVKKSHLSTDEDISDTSSNSCNDPCKWNRSLPEVEARVSENDVLIRIHCAKQKGLLINILREIDNLNLSVINTSVLPFGTSILDITIVAQMQDEFRLTVKELATNLRVALVRFTSGNGVLP</sequence>
<dbReference type="Proteomes" id="UP000828941">
    <property type="component" value="Chromosome 8"/>
</dbReference>
<accession>A0ACB9MSV2</accession>
<dbReference type="EMBL" id="CM039433">
    <property type="protein sequence ID" value="KAI4327283.1"/>
    <property type="molecule type" value="Genomic_DNA"/>
</dbReference>